<keyword evidence="2 9" id="KW-0547">Nucleotide-binding</keyword>
<evidence type="ECO:0000256" key="9">
    <source>
        <dbReference type="HAMAP-Rule" id="MF_01884"/>
    </source>
</evidence>
<dbReference type="Pfam" id="PF00006">
    <property type="entry name" value="ATP-synt_ab"/>
    <property type="match status" value="1"/>
</dbReference>
<dbReference type="InterPro" id="IPR000194">
    <property type="entry name" value="ATPase_F1/V1/A1_a/bsu_nucl-bd"/>
</dbReference>
<dbReference type="HAMAP" id="MF_01884">
    <property type="entry name" value="Rho"/>
    <property type="match status" value="1"/>
</dbReference>
<dbReference type="AlphaFoldDB" id="A0A1H3VGL0"/>
<sequence>MYDILQLNDMPVSQLLEIAEQLKVKIPASKKNDKQDLIYKILDKQAVDESEDKKAGEKKKPGRKRTIKATTGNTTEDAEVMSDEPEQESAPRKRARKVIKKAPVAKAEKKDDGEHQDKVGVKLEAKRETKNTAIKPQPTKKEETVPATKAKPTHPTESKEQYKESTEKESDLLSDEEIPKISDAFLALLSNDEGDISVEELEKLDESELIPPTVVDRRPKFQKKEPVFNIEFDGIILSEGVLEMMPDGYGFLRSSDYNYLSSPDDVYVSPSQIKLFGLKTGDTVYGSVRPPKEGEKYFALLKVETINGKSPDEVRDRVPFDYLTPLFPFEKLNLFQSSINYSTRIMDLFTPIGKGQRGLIVAPPKVGKTVLLKEVANAIAVNHPECYLMVVLIDERPEEVTDMERSVKAEVIASTFDEPAEKHVKVSTMALQKAKRLVECGHDVVILLDSITRLARAHNTVAPASGKVLSGGVESNAMQKPKQFFGAARKIEHGGSLTILATALVDTGSKMDEVIFEEFKGTGNMELSLDRRLANRRIFPAIDIVASSTRRDDLLISKEALTRINVLRVYLSDMKTEEAMNDLLKQMRGTKSNEEFLASMNG</sequence>
<evidence type="ECO:0000256" key="3">
    <source>
        <dbReference type="ARBA" id="ARBA00022801"/>
    </source>
</evidence>
<feature type="compositionally biased region" description="Basic and acidic residues" evidence="12">
    <location>
        <begin position="43"/>
        <end position="59"/>
    </location>
</feature>
<comment type="similarity">
    <text evidence="9 11">Belongs to the Rho family.</text>
</comment>
<dbReference type="GO" id="GO:0008186">
    <property type="term" value="F:ATP-dependent activity, acting on RNA"/>
    <property type="evidence" value="ECO:0007669"/>
    <property type="project" value="UniProtKB-UniRule"/>
</dbReference>
<feature type="binding site" evidence="9">
    <location>
        <begin position="353"/>
        <end position="358"/>
    </location>
    <ligand>
        <name>ATP</name>
        <dbReference type="ChEBI" id="CHEBI:30616"/>
    </ligand>
</feature>
<dbReference type="GO" id="GO:0005829">
    <property type="term" value="C:cytosol"/>
    <property type="evidence" value="ECO:0007669"/>
    <property type="project" value="UniProtKB-ARBA"/>
</dbReference>
<dbReference type="PANTHER" id="PTHR46425">
    <property type="entry name" value="TRANSCRIPTION TERMINATION FACTOR RHO"/>
    <property type="match status" value="1"/>
</dbReference>
<evidence type="ECO:0000313" key="14">
    <source>
        <dbReference type="EMBL" id="SDZ73801.1"/>
    </source>
</evidence>
<feature type="compositionally biased region" description="Basic and acidic residues" evidence="12">
    <location>
        <begin position="154"/>
        <end position="171"/>
    </location>
</feature>
<dbReference type="SUPFAM" id="SSF52540">
    <property type="entry name" value="P-loop containing nucleoside triphosphate hydrolases"/>
    <property type="match status" value="1"/>
</dbReference>
<evidence type="ECO:0000256" key="7">
    <source>
        <dbReference type="ARBA" id="ARBA00023015"/>
    </source>
</evidence>
<dbReference type="NCBIfam" id="NF006886">
    <property type="entry name" value="PRK09376.1"/>
    <property type="match status" value="1"/>
</dbReference>
<dbReference type="SMART" id="SM00382">
    <property type="entry name" value="AAA"/>
    <property type="match status" value="1"/>
</dbReference>
<dbReference type="SUPFAM" id="SSF50249">
    <property type="entry name" value="Nucleic acid-binding proteins"/>
    <property type="match status" value="1"/>
</dbReference>
<dbReference type="GO" id="GO:0004386">
    <property type="term" value="F:helicase activity"/>
    <property type="evidence" value="ECO:0007669"/>
    <property type="project" value="UniProtKB-UniRule"/>
</dbReference>
<evidence type="ECO:0000256" key="5">
    <source>
        <dbReference type="ARBA" id="ARBA00022840"/>
    </source>
</evidence>
<feature type="binding site" evidence="9">
    <location>
        <begin position="365"/>
        <end position="370"/>
    </location>
    <ligand>
        <name>ATP</name>
        <dbReference type="ChEBI" id="CHEBI:30616"/>
    </ligand>
</feature>
<dbReference type="Pfam" id="PF07497">
    <property type="entry name" value="Rho_RNA_bind"/>
    <property type="match status" value="1"/>
</dbReference>
<dbReference type="RefSeq" id="WP_091392038.1">
    <property type="nucleotide sequence ID" value="NZ_FNQY01000001.1"/>
</dbReference>
<feature type="domain" description="Rho RNA-BD" evidence="13">
    <location>
        <begin position="235"/>
        <end position="310"/>
    </location>
</feature>
<name>A0A1H3VGL0_9BACT</name>
<dbReference type="PROSITE" id="PS51856">
    <property type="entry name" value="RHO_RNA_BD"/>
    <property type="match status" value="1"/>
</dbReference>
<keyword evidence="15" id="KW-1185">Reference proteome</keyword>
<dbReference type="InterPro" id="IPR003593">
    <property type="entry name" value="AAA+_ATPase"/>
</dbReference>
<dbReference type="Gene3D" id="2.40.50.140">
    <property type="entry name" value="Nucleic acid-binding proteins"/>
    <property type="match status" value="1"/>
</dbReference>
<dbReference type="InterPro" id="IPR041703">
    <property type="entry name" value="Rho_factor_ATP-bd"/>
</dbReference>
<dbReference type="Gene3D" id="3.40.50.300">
    <property type="entry name" value="P-loop containing nucleotide triphosphate hydrolases"/>
    <property type="match status" value="1"/>
</dbReference>
<dbReference type="GO" id="GO:0005524">
    <property type="term" value="F:ATP binding"/>
    <property type="evidence" value="ECO:0007669"/>
    <property type="project" value="UniProtKB-UniRule"/>
</dbReference>
<keyword evidence="4 9" id="KW-0347">Helicase</keyword>
<dbReference type="NCBIfam" id="TIGR00767">
    <property type="entry name" value="rho"/>
    <property type="match status" value="1"/>
</dbReference>
<comment type="caution">
    <text evidence="9">Lacks conserved residue(s) required for the propagation of feature annotation.</text>
</comment>
<dbReference type="InterPro" id="IPR011112">
    <property type="entry name" value="Rho-like_N"/>
</dbReference>
<dbReference type="InterPro" id="IPR027417">
    <property type="entry name" value="P-loop_NTPase"/>
</dbReference>
<dbReference type="STRING" id="551991.SAMN05192529_10186"/>
<evidence type="ECO:0000256" key="8">
    <source>
        <dbReference type="ARBA" id="ARBA00023163"/>
    </source>
</evidence>
<gene>
    <name evidence="9" type="primary">rho</name>
    <name evidence="14" type="ORF">SAMN05192529_10186</name>
</gene>
<dbReference type="Pfam" id="PF07498">
    <property type="entry name" value="Rho_N"/>
    <property type="match status" value="1"/>
</dbReference>
<keyword evidence="6 9" id="KW-0694">RNA-binding</keyword>
<proteinExistence type="inferred from homology"/>
<dbReference type="PANTHER" id="PTHR46425:SF1">
    <property type="entry name" value="TRANSCRIPTION TERMINATION FACTOR RHO"/>
    <property type="match status" value="1"/>
</dbReference>
<dbReference type="CDD" id="cd04459">
    <property type="entry name" value="Rho_CSD"/>
    <property type="match status" value="1"/>
</dbReference>
<evidence type="ECO:0000256" key="6">
    <source>
        <dbReference type="ARBA" id="ARBA00022884"/>
    </source>
</evidence>
<protein>
    <recommendedName>
        <fullName evidence="9 10">Transcription termination factor Rho</fullName>
        <ecNumber evidence="9 10">3.6.4.-</ecNumber>
    </recommendedName>
    <alternativeName>
        <fullName evidence="9">ATP-dependent helicase Rho</fullName>
    </alternativeName>
</protein>
<dbReference type="Proteomes" id="UP000199041">
    <property type="component" value="Unassembled WGS sequence"/>
</dbReference>
<comment type="function">
    <text evidence="9">Facilitates transcription termination by a mechanism that involves Rho binding to the nascent RNA, activation of Rho's RNA-dependent ATPase activity, and release of the mRNA from the DNA template.</text>
</comment>
<accession>A0A1H3VGL0</accession>
<keyword evidence="7 9" id="KW-0805">Transcription regulation</keyword>
<dbReference type="InterPro" id="IPR036269">
    <property type="entry name" value="Rho_N_sf"/>
</dbReference>
<dbReference type="InterPro" id="IPR012340">
    <property type="entry name" value="NA-bd_OB-fold"/>
</dbReference>
<dbReference type="SUPFAM" id="SSF68912">
    <property type="entry name" value="Rho N-terminal domain-like"/>
    <property type="match status" value="1"/>
</dbReference>
<dbReference type="EMBL" id="FNQY01000001">
    <property type="protein sequence ID" value="SDZ73801.1"/>
    <property type="molecule type" value="Genomic_DNA"/>
</dbReference>
<dbReference type="EC" id="3.6.4.-" evidence="9 10"/>
<evidence type="ECO:0000256" key="1">
    <source>
        <dbReference type="ARBA" id="ARBA00022472"/>
    </source>
</evidence>
<feature type="compositionally biased region" description="Acidic residues" evidence="12">
    <location>
        <begin position="76"/>
        <end position="87"/>
    </location>
</feature>
<dbReference type="GO" id="GO:0006353">
    <property type="term" value="P:DNA-templated transcription termination"/>
    <property type="evidence" value="ECO:0007669"/>
    <property type="project" value="UniProtKB-UniRule"/>
</dbReference>
<evidence type="ECO:0000256" key="10">
    <source>
        <dbReference type="NCBIfam" id="TIGR00767"/>
    </source>
</evidence>
<keyword evidence="1 9" id="KW-0806">Transcription termination</keyword>
<keyword evidence="5 9" id="KW-0067">ATP-binding</keyword>
<evidence type="ECO:0000256" key="2">
    <source>
        <dbReference type="ARBA" id="ARBA00022741"/>
    </source>
</evidence>
<evidence type="ECO:0000256" key="11">
    <source>
        <dbReference type="PROSITE-ProRule" id="PRU01203"/>
    </source>
</evidence>
<organism evidence="14 15">
    <name type="scientific">Arachidicoccus rhizosphaerae</name>
    <dbReference type="NCBI Taxonomy" id="551991"/>
    <lineage>
        <taxon>Bacteria</taxon>
        <taxon>Pseudomonadati</taxon>
        <taxon>Bacteroidota</taxon>
        <taxon>Chitinophagia</taxon>
        <taxon>Chitinophagales</taxon>
        <taxon>Chitinophagaceae</taxon>
        <taxon>Arachidicoccus</taxon>
    </lineage>
</organism>
<dbReference type="OrthoDB" id="9805197at2"/>
<evidence type="ECO:0000259" key="13">
    <source>
        <dbReference type="PROSITE" id="PS51856"/>
    </source>
</evidence>
<dbReference type="CDD" id="cd01128">
    <property type="entry name" value="rho_factor_C"/>
    <property type="match status" value="1"/>
</dbReference>
<dbReference type="Gene3D" id="1.10.720.10">
    <property type="match status" value="1"/>
</dbReference>
<keyword evidence="8 9" id="KW-0804">Transcription</keyword>
<dbReference type="InterPro" id="IPR011129">
    <property type="entry name" value="CSD"/>
</dbReference>
<feature type="compositionally biased region" description="Basic and acidic residues" evidence="12">
    <location>
        <begin position="106"/>
        <end position="130"/>
    </location>
</feature>
<keyword evidence="3 9" id="KW-0378">Hydrolase</keyword>
<dbReference type="InterPro" id="IPR011113">
    <property type="entry name" value="Rho_RNA-bd"/>
</dbReference>
<dbReference type="InterPro" id="IPR004665">
    <property type="entry name" value="Term_rho"/>
</dbReference>
<feature type="region of interest" description="Disordered" evidence="12">
    <location>
        <begin position="43"/>
        <end position="174"/>
    </location>
</feature>
<evidence type="ECO:0000313" key="15">
    <source>
        <dbReference type="Proteomes" id="UP000199041"/>
    </source>
</evidence>
<dbReference type="SMART" id="SM00959">
    <property type="entry name" value="Rho_N"/>
    <property type="match status" value="1"/>
</dbReference>
<evidence type="ECO:0000256" key="12">
    <source>
        <dbReference type="SAM" id="MobiDB-lite"/>
    </source>
</evidence>
<evidence type="ECO:0000256" key="4">
    <source>
        <dbReference type="ARBA" id="ARBA00022806"/>
    </source>
</evidence>
<reference evidence="14 15" key="1">
    <citation type="submission" date="2016-10" db="EMBL/GenBank/DDBJ databases">
        <authorList>
            <person name="de Groot N.N."/>
        </authorList>
    </citation>
    <scope>NUCLEOTIDE SEQUENCE [LARGE SCALE GENOMIC DNA]</scope>
    <source>
        <strain evidence="14 15">Vu-144</strain>
    </source>
</reference>
<dbReference type="SMART" id="SM00357">
    <property type="entry name" value="CSP"/>
    <property type="match status" value="1"/>
</dbReference>
<feature type="binding site" evidence="9">
    <location>
        <position position="396"/>
    </location>
    <ligand>
        <name>ATP</name>
        <dbReference type="ChEBI" id="CHEBI:30616"/>
    </ligand>
</feature>
<comment type="subunit">
    <text evidence="9">Homohexamer. The homohexamer assembles into an open ring structure.</text>
</comment>
<dbReference type="GO" id="GO:0003723">
    <property type="term" value="F:RNA binding"/>
    <property type="evidence" value="ECO:0007669"/>
    <property type="project" value="UniProtKB-UniRule"/>
</dbReference>
<dbReference type="GO" id="GO:0016787">
    <property type="term" value="F:hydrolase activity"/>
    <property type="evidence" value="ECO:0007669"/>
    <property type="project" value="UniProtKB-KW"/>
</dbReference>